<feature type="transmembrane region" description="Helical" evidence="5">
    <location>
        <begin position="224"/>
        <end position="247"/>
    </location>
</feature>
<feature type="domain" description="NfeD1b N-terminal" evidence="9">
    <location>
        <begin position="37"/>
        <end position="213"/>
    </location>
</feature>
<dbReference type="InterPro" id="IPR002810">
    <property type="entry name" value="NfeD-like_C"/>
</dbReference>
<dbReference type="EMBL" id="PFBM01000020">
    <property type="protein sequence ID" value="PIR82288.1"/>
    <property type="molecule type" value="Genomic_DNA"/>
</dbReference>
<accession>A0A2H0U798</accession>
<dbReference type="PANTHER" id="PTHR33507">
    <property type="entry name" value="INNER MEMBRANE PROTEIN YBBJ"/>
    <property type="match status" value="1"/>
</dbReference>
<proteinExistence type="predicted"/>
<dbReference type="GO" id="GO:0005886">
    <property type="term" value="C:plasma membrane"/>
    <property type="evidence" value="ECO:0007669"/>
    <property type="project" value="TreeGrafter"/>
</dbReference>
<evidence type="ECO:0000256" key="3">
    <source>
        <dbReference type="ARBA" id="ARBA00022989"/>
    </source>
</evidence>
<feature type="domain" description="NfeD-like C-terminal" evidence="7">
    <location>
        <begin position="367"/>
        <end position="421"/>
    </location>
</feature>
<name>A0A2H0U798_9BACT</name>
<dbReference type="InterPro" id="IPR052165">
    <property type="entry name" value="Membrane_assoc_protease"/>
</dbReference>
<feature type="transmembrane region" description="Helical" evidence="5">
    <location>
        <begin position="300"/>
        <end position="319"/>
    </location>
</feature>
<dbReference type="SUPFAM" id="SSF52096">
    <property type="entry name" value="ClpP/crotonase"/>
    <property type="match status" value="1"/>
</dbReference>
<dbReference type="Pfam" id="PF24961">
    <property type="entry name" value="NfeD_membrane"/>
    <property type="match status" value="1"/>
</dbReference>
<organism evidence="10 11">
    <name type="scientific">Candidatus Kaiserbacteria bacterium CG10_big_fil_rev_8_21_14_0_10_59_10</name>
    <dbReference type="NCBI Taxonomy" id="1974612"/>
    <lineage>
        <taxon>Bacteria</taxon>
        <taxon>Candidatus Kaiseribacteriota</taxon>
    </lineage>
</organism>
<evidence type="ECO:0000256" key="1">
    <source>
        <dbReference type="ARBA" id="ARBA00004141"/>
    </source>
</evidence>
<keyword evidence="3 5" id="KW-1133">Transmembrane helix</keyword>
<comment type="subcellular location">
    <subcellularLocation>
        <location evidence="1">Membrane</location>
        <topology evidence="1">Multi-pass membrane protein</topology>
    </subcellularLocation>
</comment>
<dbReference type="SUPFAM" id="SSF141322">
    <property type="entry name" value="NfeD domain-like"/>
    <property type="match status" value="1"/>
</dbReference>
<keyword evidence="2 5" id="KW-0812">Transmembrane</keyword>
<feature type="transmembrane region" description="Helical" evidence="5">
    <location>
        <begin position="331"/>
        <end position="350"/>
    </location>
</feature>
<dbReference type="InterPro" id="IPR029045">
    <property type="entry name" value="ClpP/crotonase-like_dom_sf"/>
</dbReference>
<feature type="transmembrane region" description="Helical" evidence="5">
    <location>
        <begin position="254"/>
        <end position="271"/>
    </location>
</feature>
<sequence length="425" mass="44495">MHAALRILAGSLLGVALAPLAFAFAQDAPASVEEQHVYVARIEGEITAGSAQYLARVHERAVEADADLFLLLLDTPGGLVKSTQDIVGMLLESPIPTAVFVHRSGGSAFSAGTYMLLAGEHAAVHPNASFGAAQPIALGIGGEGTDEKALAAMEAFMRSIAEARSRDALLAERFVNENLTLTGSEALVAGIIDSTPESVDGLLEELGYAGSSVREIEPTIFERALAVLSLPLVAPLLISIASLGLIFSIRTGEFELLLVFVPLLFIALWALGTLSLSTVGIILFLCALALLAFEILSPGIGLPGIAGGMLLLASIFFLANEPYFTFEMHGVFLYAAVTILLGFLAFFFWVSQAAVSSLNAPVQTGIESLAGKEGRAATGIGPDGGEVLIEAYRWHAKSSENIAAGEPVVVERVEKGVCHVRALKG</sequence>
<evidence type="ECO:0000259" key="8">
    <source>
        <dbReference type="Pfam" id="PF24961"/>
    </source>
</evidence>
<protein>
    <submittedName>
        <fullName evidence="10">Uncharacterized protein</fullName>
    </submittedName>
</protein>
<evidence type="ECO:0000256" key="4">
    <source>
        <dbReference type="ARBA" id="ARBA00023136"/>
    </source>
</evidence>
<dbReference type="AlphaFoldDB" id="A0A2H0U798"/>
<dbReference type="Proteomes" id="UP000231379">
    <property type="component" value="Unassembled WGS sequence"/>
</dbReference>
<comment type="caution">
    <text evidence="10">The sequence shown here is derived from an EMBL/GenBank/DDBJ whole genome shotgun (WGS) entry which is preliminary data.</text>
</comment>
<keyword evidence="6" id="KW-0732">Signal</keyword>
<evidence type="ECO:0000313" key="10">
    <source>
        <dbReference type="EMBL" id="PIR82288.1"/>
    </source>
</evidence>
<dbReference type="Gene3D" id="2.40.50.140">
    <property type="entry name" value="Nucleic acid-binding proteins"/>
    <property type="match status" value="1"/>
</dbReference>
<evidence type="ECO:0000256" key="5">
    <source>
        <dbReference type="SAM" id="Phobius"/>
    </source>
</evidence>
<dbReference type="InterPro" id="IPR056738">
    <property type="entry name" value="NfeD1b_N"/>
</dbReference>
<feature type="signal peptide" evidence="6">
    <location>
        <begin position="1"/>
        <end position="23"/>
    </location>
</feature>
<evidence type="ECO:0000313" key="11">
    <source>
        <dbReference type="Proteomes" id="UP000231379"/>
    </source>
</evidence>
<evidence type="ECO:0000256" key="6">
    <source>
        <dbReference type="SAM" id="SignalP"/>
    </source>
</evidence>
<reference evidence="11" key="1">
    <citation type="submission" date="2017-09" db="EMBL/GenBank/DDBJ databases">
        <title>Depth-based differentiation of microbial function through sediment-hosted aquifers and enrichment of novel symbionts in the deep terrestrial subsurface.</title>
        <authorList>
            <person name="Probst A.J."/>
            <person name="Ladd B."/>
            <person name="Jarett J.K."/>
            <person name="Geller-Mcgrath D.E."/>
            <person name="Sieber C.M.K."/>
            <person name="Emerson J.B."/>
            <person name="Anantharaman K."/>
            <person name="Thomas B.C."/>
            <person name="Malmstrom R."/>
            <person name="Stieglmeier M."/>
            <person name="Klingl A."/>
            <person name="Woyke T."/>
            <person name="Ryan C.M."/>
            <person name="Banfield J.F."/>
        </authorList>
    </citation>
    <scope>NUCLEOTIDE SEQUENCE [LARGE SCALE GENOMIC DNA]</scope>
</reference>
<evidence type="ECO:0000259" key="7">
    <source>
        <dbReference type="Pfam" id="PF01957"/>
    </source>
</evidence>
<dbReference type="InterPro" id="IPR012340">
    <property type="entry name" value="NA-bd_OB-fold"/>
</dbReference>
<dbReference type="Gene3D" id="3.90.226.10">
    <property type="entry name" value="2-enoyl-CoA Hydratase, Chain A, domain 1"/>
    <property type="match status" value="1"/>
</dbReference>
<feature type="domain" description="NfeD integral membrane" evidence="8">
    <location>
        <begin position="233"/>
        <end position="349"/>
    </location>
</feature>
<dbReference type="InterPro" id="IPR056739">
    <property type="entry name" value="NfeD_membrane"/>
</dbReference>
<dbReference type="Pfam" id="PF25145">
    <property type="entry name" value="NfeD1b_N"/>
    <property type="match status" value="1"/>
</dbReference>
<dbReference type="PANTHER" id="PTHR33507:SF3">
    <property type="entry name" value="INNER MEMBRANE PROTEIN YBBJ"/>
    <property type="match status" value="1"/>
</dbReference>
<dbReference type="Pfam" id="PF01957">
    <property type="entry name" value="NfeD"/>
    <property type="match status" value="1"/>
</dbReference>
<keyword evidence="4 5" id="KW-0472">Membrane</keyword>
<evidence type="ECO:0000259" key="9">
    <source>
        <dbReference type="Pfam" id="PF25145"/>
    </source>
</evidence>
<feature type="chain" id="PRO_5013755908" evidence="6">
    <location>
        <begin position="24"/>
        <end position="425"/>
    </location>
</feature>
<gene>
    <name evidence="10" type="ORF">COU20_03190</name>
</gene>
<evidence type="ECO:0000256" key="2">
    <source>
        <dbReference type="ARBA" id="ARBA00022692"/>
    </source>
</evidence>